<evidence type="ECO:0000313" key="4">
    <source>
        <dbReference type="Proteomes" id="UP000215145"/>
    </source>
</evidence>
<feature type="signal peptide" evidence="1">
    <location>
        <begin position="1"/>
        <end position="26"/>
    </location>
</feature>
<dbReference type="Pfam" id="PF07833">
    <property type="entry name" value="Cu_amine_oxidN1"/>
    <property type="match status" value="1"/>
</dbReference>
<keyword evidence="1" id="KW-0732">Signal</keyword>
<name>A0A229NWR3_9BACL</name>
<dbReference type="InterPro" id="IPR047773">
    <property type="entry name" value="YHYH_dom_bact"/>
</dbReference>
<dbReference type="NCBIfam" id="NF033223">
    <property type="entry name" value="YHYH_alt"/>
    <property type="match status" value="1"/>
</dbReference>
<protein>
    <recommendedName>
        <fullName evidence="2">Copper amine oxidase-like N-terminal domain-containing protein</fullName>
    </recommendedName>
</protein>
<dbReference type="InterPro" id="IPR012854">
    <property type="entry name" value="Cu_amine_oxidase-like_N"/>
</dbReference>
<feature type="domain" description="Copper amine oxidase-like N-terminal" evidence="2">
    <location>
        <begin position="103"/>
        <end position="199"/>
    </location>
</feature>
<dbReference type="OrthoDB" id="1656058at2"/>
<dbReference type="RefSeq" id="WP_089525017.1">
    <property type="nucleotide sequence ID" value="NZ_NMUQ01000002.1"/>
</dbReference>
<organism evidence="3 4">
    <name type="scientific">Paenibacillus herberti</name>
    <dbReference type="NCBI Taxonomy" id="1619309"/>
    <lineage>
        <taxon>Bacteria</taxon>
        <taxon>Bacillati</taxon>
        <taxon>Bacillota</taxon>
        <taxon>Bacilli</taxon>
        <taxon>Bacillales</taxon>
        <taxon>Paenibacillaceae</taxon>
        <taxon>Paenibacillus</taxon>
    </lineage>
</organism>
<comment type="caution">
    <text evidence="3">The sequence shown here is derived from an EMBL/GenBank/DDBJ whole genome shotgun (WGS) entry which is preliminary data.</text>
</comment>
<gene>
    <name evidence="3" type="ORF">CGZ75_14610</name>
</gene>
<proteinExistence type="predicted"/>
<dbReference type="Proteomes" id="UP000215145">
    <property type="component" value="Unassembled WGS sequence"/>
</dbReference>
<dbReference type="EMBL" id="NMUQ01000002">
    <property type="protein sequence ID" value="OXM14195.1"/>
    <property type="molecule type" value="Genomic_DNA"/>
</dbReference>
<feature type="chain" id="PRO_5012036769" description="Copper amine oxidase-like N-terminal domain-containing protein" evidence="1">
    <location>
        <begin position="27"/>
        <end position="208"/>
    </location>
</feature>
<reference evidence="3 4" key="1">
    <citation type="submission" date="2017-07" db="EMBL/GenBank/DDBJ databases">
        <title>Paenibacillus herberti R33 genome sequencing and assembly.</title>
        <authorList>
            <person name="Su W."/>
        </authorList>
    </citation>
    <scope>NUCLEOTIDE SEQUENCE [LARGE SCALE GENOMIC DNA]</scope>
    <source>
        <strain evidence="3 4">R33</strain>
    </source>
</reference>
<evidence type="ECO:0000256" key="1">
    <source>
        <dbReference type="SAM" id="SignalP"/>
    </source>
</evidence>
<keyword evidence="4" id="KW-1185">Reference proteome</keyword>
<evidence type="ECO:0000313" key="3">
    <source>
        <dbReference type="EMBL" id="OXM14195.1"/>
    </source>
</evidence>
<accession>A0A229NWR3</accession>
<dbReference type="AlphaFoldDB" id="A0A229NWR3"/>
<sequence length="208" mass="22012">MFRKKRMTAIAVLLIVMLVTPLSAFAHSGRTDSNGGHKCSAKSISKGLCTGYHYHNGGSSSSDDSSSSSSSSYDYSAPAAPVANVQVTDTGAPYDDTGLSLAVNSKSIALDKPIVSIQDTNYISLRDFAQIFGYAISSDKKTVKVVKAKSVKITLDTATRKLSNDGKFSGFKAALIDGSYYLPLRYATGIAKAKISSVENSVVEISTK</sequence>
<evidence type="ECO:0000259" key="2">
    <source>
        <dbReference type="Pfam" id="PF07833"/>
    </source>
</evidence>